<feature type="region of interest" description="Disordered" evidence="6">
    <location>
        <begin position="658"/>
        <end position="679"/>
    </location>
</feature>
<dbReference type="PROSITE" id="PS01187">
    <property type="entry name" value="EGF_CA"/>
    <property type="match status" value="2"/>
</dbReference>
<dbReference type="Proteomes" id="UP001152759">
    <property type="component" value="Chromosome 5"/>
</dbReference>
<feature type="compositionally biased region" description="Polar residues" evidence="6">
    <location>
        <begin position="3493"/>
        <end position="3507"/>
    </location>
</feature>
<dbReference type="PROSITE" id="PS50026">
    <property type="entry name" value="EGF_3"/>
    <property type="match status" value="4"/>
</dbReference>
<evidence type="ECO:0000256" key="5">
    <source>
        <dbReference type="PROSITE-ProRule" id="PRU00076"/>
    </source>
</evidence>
<feature type="compositionally biased region" description="Polar residues" evidence="6">
    <location>
        <begin position="3251"/>
        <end position="3260"/>
    </location>
</feature>
<feature type="domain" description="EGF-like" evidence="7">
    <location>
        <begin position="177"/>
        <end position="217"/>
    </location>
</feature>
<feature type="compositionally biased region" description="Polar residues" evidence="6">
    <location>
        <begin position="5227"/>
        <end position="5236"/>
    </location>
</feature>
<feature type="region of interest" description="Disordered" evidence="6">
    <location>
        <begin position="5565"/>
        <end position="5601"/>
    </location>
</feature>
<feature type="compositionally biased region" description="Polar residues" evidence="6">
    <location>
        <begin position="2492"/>
        <end position="2503"/>
    </location>
</feature>
<dbReference type="GO" id="GO:0005509">
    <property type="term" value="F:calcium ion binding"/>
    <property type="evidence" value="ECO:0007669"/>
    <property type="project" value="InterPro"/>
</dbReference>
<dbReference type="SMART" id="SM00274">
    <property type="entry name" value="FOLN"/>
    <property type="match status" value="4"/>
</dbReference>
<feature type="compositionally biased region" description="Polar residues" evidence="6">
    <location>
        <begin position="2776"/>
        <end position="2788"/>
    </location>
</feature>
<feature type="compositionally biased region" description="Polar residues" evidence="6">
    <location>
        <begin position="4734"/>
        <end position="4754"/>
    </location>
</feature>
<keyword evidence="4" id="KW-1015">Disulfide bond</keyword>
<feature type="domain" description="EGF-like" evidence="7">
    <location>
        <begin position="266"/>
        <end position="308"/>
    </location>
</feature>
<dbReference type="InterPro" id="IPR049883">
    <property type="entry name" value="NOTCH1_EGF-like"/>
</dbReference>
<feature type="compositionally biased region" description="Polar residues" evidence="6">
    <location>
        <begin position="5386"/>
        <end position="5405"/>
    </location>
</feature>
<dbReference type="PANTHER" id="PTHR22963:SF39">
    <property type="entry name" value="DUMPY"/>
    <property type="match status" value="1"/>
</dbReference>
<feature type="compositionally biased region" description="Low complexity" evidence="6">
    <location>
        <begin position="5532"/>
        <end position="5546"/>
    </location>
</feature>
<feature type="region of interest" description="Disordered" evidence="6">
    <location>
        <begin position="4834"/>
        <end position="4856"/>
    </location>
</feature>
<dbReference type="SUPFAM" id="SSF57196">
    <property type="entry name" value="EGF/Laminin"/>
    <property type="match status" value="3"/>
</dbReference>
<feature type="compositionally biased region" description="Low complexity" evidence="6">
    <location>
        <begin position="5584"/>
        <end position="5601"/>
    </location>
</feature>
<dbReference type="Gene3D" id="2.10.25.10">
    <property type="entry name" value="Laminin"/>
    <property type="match status" value="4"/>
</dbReference>
<feature type="compositionally biased region" description="Polar residues" evidence="6">
    <location>
        <begin position="5258"/>
        <end position="5288"/>
    </location>
</feature>
<feature type="compositionally biased region" description="Polar residues" evidence="6">
    <location>
        <begin position="3305"/>
        <end position="3327"/>
    </location>
</feature>
<feature type="compositionally biased region" description="Basic and acidic residues" evidence="6">
    <location>
        <begin position="3328"/>
        <end position="3340"/>
    </location>
</feature>
<dbReference type="InterPro" id="IPR000742">
    <property type="entry name" value="EGF"/>
</dbReference>
<feature type="compositionally biased region" description="Polar residues" evidence="6">
    <location>
        <begin position="4554"/>
        <end position="4563"/>
    </location>
</feature>
<evidence type="ECO:0000256" key="4">
    <source>
        <dbReference type="ARBA" id="ARBA00023157"/>
    </source>
</evidence>
<dbReference type="PANTHER" id="PTHR22963">
    <property type="entry name" value="ENDOGLIN-RELATED"/>
    <property type="match status" value="1"/>
</dbReference>
<dbReference type="InterPro" id="IPR001881">
    <property type="entry name" value="EGF-like_Ca-bd_dom"/>
</dbReference>
<feature type="region of interest" description="Disordered" evidence="6">
    <location>
        <begin position="3677"/>
        <end position="3715"/>
    </location>
</feature>
<feature type="compositionally biased region" description="Low complexity" evidence="6">
    <location>
        <begin position="2478"/>
        <end position="2491"/>
    </location>
</feature>
<feature type="region of interest" description="Disordered" evidence="6">
    <location>
        <begin position="3626"/>
        <end position="3653"/>
    </location>
</feature>
<evidence type="ECO:0000259" key="7">
    <source>
        <dbReference type="PROSITE" id="PS50026"/>
    </source>
</evidence>
<feature type="compositionally biased region" description="Basic and acidic residues" evidence="6">
    <location>
        <begin position="757"/>
        <end position="769"/>
    </location>
</feature>
<feature type="compositionally biased region" description="Low complexity" evidence="6">
    <location>
        <begin position="4838"/>
        <end position="4854"/>
    </location>
</feature>
<feature type="region of interest" description="Disordered" evidence="6">
    <location>
        <begin position="5015"/>
        <end position="5044"/>
    </location>
</feature>
<accession>A0A9P0F750</accession>
<feature type="compositionally biased region" description="Low complexity" evidence="6">
    <location>
        <begin position="3836"/>
        <end position="3848"/>
    </location>
</feature>
<name>A0A9P0F750_BEMTA</name>
<feature type="region of interest" description="Disordered" evidence="6">
    <location>
        <begin position="730"/>
        <end position="778"/>
    </location>
</feature>
<dbReference type="CDD" id="cd00054">
    <property type="entry name" value="EGF_CA"/>
    <property type="match status" value="4"/>
</dbReference>
<feature type="region of interest" description="Disordered" evidence="6">
    <location>
        <begin position="2945"/>
        <end position="2968"/>
    </location>
</feature>
<evidence type="ECO:0000313" key="8">
    <source>
        <dbReference type="EMBL" id="CAH0390726.1"/>
    </source>
</evidence>
<dbReference type="InterPro" id="IPR003645">
    <property type="entry name" value="Fol_N"/>
</dbReference>
<feature type="compositionally biased region" description="Polar residues" evidence="6">
    <location>
        <begin position="4764"/>
        <end position="4778"/>
    </location>
</feature>
<gene>
    <name evidence="8" type="ORF">BEMITA_LOCUS9426</name>
</gene>
<feature type="region of interest" description="Disordered" evidence="6">
    <location>
        <begin position="2772"/>
        <end position="2801"/>
    </location>
</feature>
<feature type="region of interest" description="Disordered" evidence="6">
    <location>
        <begin position="1140"/>
        <end position="1181"/>
    </location>
</feature>
<evidence type="ECO:0000256" key="3">
    <source>
        <dbReference type="ARBA" id="ARBA00022737"/>
    </source>
</evidence>
<sequence length="5669" mass="611436">MADAMYSCVDINECEFQGSCGPGALCTNLPGGHHCECPQGYEGDAYHGGCFDINECLLNPCGANALCFNEPGKYRCTCPPGYHGDPHTSCSGLSEPADPCKDVQCGKHAVCKPKGKEAECHCEDGYLYNSSSILDGCVDPCQTIRCNANAMCTLSGNKALCICKPGFSDSKKNGCVDINECASGPCSAGAVCVNGIASFTCHCPRGTVGEPYKEGCTQSKAQSFICSDKSPCPDSELCIKDLFLEEKVCICREGFSRNSTTGECEDIDECSDNENPVCGAHAFCKNLLGNYDCQCPEGYIGNPFVSCQECNSTECQCNPPYMIINNECILPNCIEGKCSGGAECITVQNVSYCACSKGSIMNENGSCEVSDSTEIGRVSVDCRVTKCGIGAICVFVGPTHECQCPPNTLGDPKKKCIPGYAVNEAGDLFCAPTKPECRNNDDCASNLACLKNKCVDPCPFIVCGKNKTCSVFAHKPVCICAKDCQPSTISICLRDAGCPSDLSCRNYLCIDPCKNFSCPSQSPCAVQDHKPVCKFCPVGYTPDPKFGCVKDKPITSPSPIQEATLHSTLSSTFSTSSTETDVTSQSFDLDSTTLKNEGNFESTLSHSSTMNPKGDNASSTIETLTTFNGIYSTLHDKEATESIGTVFSSTVTISPTLPVTQTTHGGTSTGEVSTDTNNKSYTTLSGIGSTIQEELRPAQKIPTVHPEMTVIPEIPEIDSRALVNVSFPTEPSVNSTESGSENFIPTEVQTDGPQDTLKPKTNTDVDHHSSTMPSYFEETSVGTVPYETFTKSYLDPKTTTIRSDPSTETFDESSTPRFSSDSVTPQGALSTLHETVGSDFPIAQTKNIIPETTPENKFDSSEETSSSKEIGTFEETTTSHYTGTESEETILVSSTPQLIEGNTINSIVNRKHTTLFNEARTATESELGTTTYRTTSKDTEKGSTSAISETPSTIIVDHEFSTEGRSTNYESTSHKILQTETEQTTLFNRAFTESELGTTTYRTTSKDSEKGSTLLEAAVTETPSTSIVDHESSTEGRSTNYESTSHKILQTGTEQTTLFNEAFTESELGTTTYRTTSKDTEKGSTPAISETPSTIIGDHEFSTEGRSTNYESTSHKILQTETEQTTLFNRAFTESELGTSTYRTTSKDSEKGSTLLEPAVTETPSTSIVDHESSTEGRSTNYESTSHKIFQMGTEQTTLFNEARTSTESELGTTTYRTTSKDTEKGSTPAISETPSTIIGDHEFSTEGRSTNYESTSHKILQTETEQTTLFNRAFTESELGTSTYRTTSKDSGKGSTLLEPAVTETPSPSIVDHESSTESRSTNYESTSHKIFQMGTEQTTLFKEARTLVTKSLSSNTTEQSTSFNFVTTTPYSESSFGEDVANSTKNTGSIQTTVDIMSTSSSFVDFKKTTFVDTTGAHDLTTTVSSEETLTSSSVPNFESQTPIPEKSIPSDSTETDLMPAINTTPGLQTDQITSLHDAVSVGSNEFTTYRMETTSTGKIPSGITIPLEETTNSDHPSSTIYNELPTVSEKLVTGATEKVNTLEFTTFPAKFADAIPTTESLTSFVGNKAQTINPTYSTELNQERGVTVINDPDSTRFTGKSLVTDDTTINDKSSTKSVMKATTFDVDNPTGFTEKTLTTTEKSQERMLEVTSDSDSFLSMITEKGVTSGYGASMTTFVTEKITTNNERFTIAETMLTTESNVFLSESTTKTINPTSDIGSFSDESVSTDGIPNFKGGTAITVNDISSTMPTEKALNSITNPGPSKFTERTATTDRLHTDKEMGLRTTANDFTTDTTSKAADSTFTTTPSQFTGKSLLTERALSSEGMTLTARSDAFSTETANAATIPDFMTTTKIYTQDIPTTNLFLEPNKTVTTFTEDKFSTNPIEERTTTKYDANPIETTTNTISTHVPPITEARTEKTERDRSLTETVNNLTTPEYELNHTSFTEETLSTEEVSTLKEATTLISISEIIKGTTVSEFNTNQNRFTEKTPATLNFDTSKDYSVTDTHKRTTETTEKITISTFASAHPTFTGETTSTTQASTPGKHSVTTGSDMKTTTFLETAEKTTLSDFTFNPPKSTRAKSTTDESLTSEEDLVTASNTYSVGITDELSSQSSTEHSGLPENNITVDVGSTIEEKIVTTASDNLFTEQPQIRTTVNEKSEVTFDDTTKLRFTHEFFSTVGVSSSESTIVTTAIHPFSTDSLEKSTTSDFDTAEPSSTEKIPIIDRSSTTEDHVTEVVEKLLTDPTEVPKYGFDRTRPTVQTTDQSFTHEGSIETTASNMFSVEAKERKITANIDDITTRTSIDEITTSDNPDHSRTNYDRDVTNFESKSDKTTVGIETVTDRKTTSDYISTLSSISNGNSGFFNFDNEVKKTTPRSETTKFDSYSEVTTVKETAASSNTIGPQNTYSTQSSTKFLSEAPSVTTFVDKTLHTASEDPYSMTKVVEETTASDYDAISHSVTPRSEMTNFDSHSEVTTVKETTESSNTIGPQNTYSTQSSTKFLSETPSVTTFIDKTFHTASVDPYSMTKVVEKTTASDYDAISHSVTGGTIVTDEFRSISGKVTTVGSDATFEYTSDFGRKTAFTTYGPATEKSDMTTMSHEITIDHDIKTEKIFSDMDTISTQKTSLFTDAFTPSTETESMETITTSIPSSSQSTPVKATDIPSMTSTQKTLSSSGILPPSIETESSETATSTVSTYSLSTSAIATDIPYGTSFDDTLTSISGNSVVQFSTTEDPMPDQEVTTSKQYQIFEKTTEEENHMIATKDEASHDVTFSSSEKNTPLPNSEGDVRNTSPKYATDESTLGVRTLPQEIYSKEVTDATEKTFIEMVTTSIYDFVFPSDKSGETSSTDKVSTVDRGASTTLELVPDTTTVSSDKNLFSHTEKTTLLPEFEGKITTANNIEFTSDKNTIGLGLFSPQFNTDGTTVETKTTFTSEITSSPTTAILNPDTDLNTENTENTESSSTAKTTILMTDSLPPSTRQEIVHPFEKTSPTSKTAPTAYDLITETSPTQEVSTNVPDFYQTSTESLHPKFDFHDKFSTGETIDLKKTTSVSYPEESLGLVTKRTEEKSIDRATSYATDSDFAITTSVSKEMSTSSFNEISRNDADTTLQTENILPETTTIDAKTSDHDIISTQVTQIDSSTDKVTSLISNIATTSSTSKFFKESTAEGEFSTTYISRAKLPVTTDGITIDNVDLTSSTTEENFGTKMTDENITPASDIEAASTFGTDFTKIINKTSKAAEIPETVTTSATSMKSWEEPSTESSSTFYFSDTTASTIPVFNKVSKETSTTEELEVTTLNRQTNENSSTETSFVADSSSTTERMSHETETPFHDAHENVANSTETRNIFAEWPTTSMVDASVNETSTFSSLSDMTHMTVDNNMTQFSTEPPSKDEQSTPMFLYEPISGNNENNIQTTLIEETKITESDIMSTSYISLGTSTTPKVLTENKFLTVGIPTEHGILNKGQETTENSETVPTSLPETDRSEATSSSTNFYRSTINPKITPEREGTSVTASFGERSTLFSTESEEKTTASLEMTHSTPVSSTPLFTEIPDGTVETKIFSVESTSDFDKINDGEVTKKYTYVDSVTVSDESPTSTYFPPTNGKTQGMNDLYRPNTESDATVGFSENGKTSNEFERETESGPTDSTFSLVEGKVIFDSTTTTWLSTRTRTFSEPETTSEIVDSVTQNRKSSHEEENSFNTPRNTGSDRTVTEFLAHQTTSTPISTVSLHQGTVTSPETRETKNTLPNEIIMNDKTTILTTIIPTTNKMNNFQNPQTFFPPTSQTERVLFENDIYHSTAVADEKVTVTSNLQTVSNEGTTLPFTKKTSDSSNESTTSHSTDVPSFGVTNESTESVITKSEFTTETLSATELATTFPPNTSFITNVSETPSSATFSPIDVDYLICDTDASCPKNNLCFNSYCINLCPSTVGCTVDEECVHDLACVNHQCQNPCHITNPCAGQDVCQCQNHIPVCIKDPNPVISCSHCPPGAKCDPYTGACSKENYPSTNIITKINSGDNVTVMYLDNENSTHSDNEVPTTKVSDIEKTDKLITEVPPDATATVFPSTLSITEIIMLNYSSFSTIGSTVEQSSESIFTEQISSKTANPNFITDRKLDDKSYNSTTVNIRNYMNNETNLSRGTTPTTFIELPTLSPKNVSSTHTITDSVTTENLSKLTESTVSDVYIEVNGTASTIETIGLTESTDRNAFFTGSTFDSTVSMENTPEMSSIGNGTESTEHESVTSNSEETTTFNYSYTFSTTADHESSLSSDHTLHAVSASETEVHSTTPEETFSITPFASTPLSSSVHQYITGRTKVDYEFFTKPETFSNEPATTSDLPETSFVTTESVSHVSGFTKPVSDPGTSPPFLPDVTTTAQMIPVKNVSDSPIQKTPIFETTSAVINAVSTDSGEATSIFKDLVTTTDSQIVPSIATTSTLNYETSQDITVTGHITEKASTDESSYTLEEVEKFYSTLMPETTTAFMSATSSTSQIETETSISSDSTTSVIVDVTTGTVKSIDADSFTSNSWSPTSMVTEKYTDIPTVDVTSTDSDLNSTDANIAPLNHTAPTTRSDVGSTSKSPSFSENFTTLKYSDHTSVEATVENDSITSHTSSETVTAPNLLKDRITTATVEAPNRTESSTTMGQSFLTTTENYADVSTVESTPFYTDSITFKSKSLSETTASGFEPTVTYSEGNMLTSDDVTLAIDSGTVPSAASTASFEGRTTTSYTDETMVTKQSSTYSSSPTEEGSTLKFPDTVIPQTSLKATASTAVSSKDHETSEATTSPVMTTIESVEGSTAEVGSAHSELPTTEVAHYTFVTSAKSADKTTLKPTYSSETTSASTDTEGTTLISSRQTTIKDSETTSFQEIITTESIATLSTTSPNLLTQPTVLVITTTSATDNGSKGTGIAYTETAAFAPQTARTETDQITELTTSPAAMTAATTRRSNDESETETVYKESFVTMIDQSTETTSSIHSDSGYTETISSPRTIAVTKTSMDGKETTLISTEVSTATTDLSSTVKSELSDQNSPQTTSTPIGEVSTVKYDDTSGLQTSTEYIPGTDETIKDNANKVTISAASATSTATESSRDVIGNTYAGSSITGIKESTESTASVSTGAPTFETVPSSSSVLAVGTSTSTANEGTTLTSVEQSTTPDFETSVFHSSTMATSTTEEGTIPSSSFPLEEFSTIQFYRTDMPQTTIESITLTAKTEVDLVNESTFHPASATSAKTEASRDEMVTEYTESVTPRMKLSSETTSSMYSDGASSETPSFLETTQSQTTSMSIEETTLTPIELTTESTDFPITLETLITEQVSTQRTTYTRPFMTGEGESAQTTASMFVGTTVPATSAVNASTSTAKEGMTMKYEEVSTVTNFETDGHFSSTVPTSSSEQGTIPTGSFPSEVGSTKKLDGIDIPQTPIDSISPTAKTEPYYVTESSTTPAEAISTTIEGSRGMIGTSYGGSFTTVIESAHTTASTFADGIAFEASSSSATTLAVDTLTSTANEPTTLTSADVSMTTDSEVSVLHSSTVTTSSTEQDTTVNSSLPSEVGSTIRFDVTDSPQTTTEFTSETAKNGTHYTPEPTTTTESATSTTSLTANTEPHHMIESSTTPAEAIFTTTEESRGEIETTYAGSFTTNIEEADQTTASKFPTALQFKLLLPLQQL</sequence>
<dbReference type="SMART" id="SM00181">
    <property type="entry name" value="EGF"/>
    <property type="match status" value="11"/>
</dbReference>
<evidence type="ECO:0000313" key="9">
    <source>
        <dbReference type="Proteomes" id="UP001152759"/>
    </source>
</evidence>
<feature type="compositionally biased region" description="Polar residues" evidence="6">
    <location>
        <begin position="5015"/>
        <end position="5042"/>
    </location>
</feature>
<feature type="compositionally biased region" description="Polar residues" evidence="6">
    <location>
        <begin position="2668"/>
        <end position="2681"/>
    </location>
</feature>
<protein>
    <recommendedName>
        <fullName evidence="7">EGF-like domain-containing protein</fullName>
    </recommendedName>
</protein>
<feature type="region of interest" description="Disordered" evidence="6">
    <location>
        <begin position="2639"/>
        <end position="2694"/>
    </location>
</feature>
<dbReference type="FunFam" id="2.10.25.10:FF:000038">
    <property type="entry name" value="Fibrillin 2"/>
    <property type="match status" value="3"/>
</dbReference>
<dbReference type="EMBL" id="OU963866">
    <property type="protein sequence ID" value="CAH0390726.1"/>
    <property type="molecule type" value="Genomic_DNA"/>
</dbReference>
<dbReference type="PROSITE" id="PS00010">
    <property type="entry name" value="ASX_HYDROXYL"/>
    <property type="match status" value="3"/>
</dbReference>
<dbReference type="Pfam" id="PF21164">
    <property type="entry name" value="Dumpy_DPY"/>
    <property type="match status" value="1"/>
</dbReference>
<evidence type="ECO:0000256" key="2">
    <source>
        <dbReference type="ARBA" id="ARBA00022729"/>
    </source>
</evidence>
<evidence type="ECO:0000256" key="6">
    <source>
        <dbReference type="SAM" id="MobiDB-lite"/>
    </source>
</evidence>
<feature type="region of interest" description="Disordered" evidence="6">
    <location>
        <begin position="2468"/>
        <end position="2503"/>
    </location>
</feature>
<feature type="region of interest" description="Disordered" evidence="6">
    <location>
        <begin position="1282"/>
        <end position="1327"/>
    </location>
</feature>
<feature type="region of interest" description="Disordered" evidence="6">
    <location>
        <begin position="796"/>
        <end position="869"/>
    </location>
</feature>
<feature type="compositionally biased region" description="Polar residues" evidence="6">
    <location>
        <begin position="3538"/>
        <end position="3554"/>
    </location>
</feature>
<dbReference type="SMART" id="SM00179">
    <property type="entry name" value="EGF_CA"/>
    <property type="match status" value="4"/>
</dbReference>
<feature type="region of interest" description="Disordered" evidence="6">
    <location>
        <begin position="3305"/>
        <end position="3340"/>
    </location>
</feature>
<feature type="compositionally biased region" description="Polar residues" evidence="6">
    <location>
        <begin position="730"/>
        <end position="753"/>
    </location>
</feature>
<dbReference type="InterPro" id="IPR048407">
    <property type="entry name" value="Dumpy_DPY"/>
</dbReference>
<feature type="region of interest" description="Disordered" evidence="6">
    <location>
        <begin position="5227"/>
        <end position="5292"/>
    </location>
</feature>
<dbReference type="InterPro" id="IPR009030">
    <property type="entry name" value="Growth_fac_rcpt_cys_sf"/>
</dbReference>
<feature type="compositionally biased region" description="Polar residues" evidence="6">
    <location>
        <begin position="797"/>
        <end position="833"/>
    </location>
</feature>
<dbReference type="InterPro" id="IPR000152">
    <property type="entry name" value="EGF-type_Asp/Asn_hydroxyl_site"/>
</dbReference>
<feature type="region of interest" description="Disordered" evidence="6">
    <location>
        <begin position="5532"/>
        <end position="5552"/>
    </location>
</feature>
<organism evidence="8 9">
    <name type="scientific">Bemisia tabaci</name>
    <name type="common">Sweetpotato whitefly</name>
    <name type="synonym">Aleurodes tabaci</name>
    <dbReference type="NCBI Taxonomy" id="7038"/>
    <lineage>
        <taxon>Eukaryota</taxon>
        <taxon>Metazoa</taxon>
        <taxon>Ecdysozoa</taxon>
        <taxon>Arthropoda</taxon>
        <taxon>Hexapoda</taxon>
        <taxon>Insecta</taxon>
        <taxon>Pterygota</taxon>
        <taxon>Neoptera</taxon>
        <taxon>Paraneoptera</taxon>
        <taxon>Hemiptera</taxon>
        <taxon>Sternorrhyncha</taxon>
        <taxon>Aleyrodoidea</taxon>
        <taxon>Aleyrodidae</taxon>
        <taxon>Aleyrodinae</taxon>
        <taxon>Bemisia</taxon>
    </lineage>
</organism>
<keyword evidence="1 5" id="KW-0245">EGF-like domain</keyword>
<feature type="compositionally biased region" description="Polar residues" evidence="6">
    <location>
        <begin position="3471"/>
        <end position="3486"/>
    </location>
</feature>
<dbReference type="Pfam" id="PF07645">
    <property type="entry name" value="EGF_CA"/>
    <property type="match status" value="4"/>
</dbReference>
<evidence type="ECO:0000256" key="1">
    <source>
        <dbReference type="ARBA" id="ARBA00022536"/>
    </source>
</evidence>
<feature type="region of interest" description="Disordered" evidence="6">
    <location>
        <begin position="3471"/>
        <end position="3557"/>
    </location>
</feature>
<dbReference type="InterPro" id="IPR018097">
    <property type="entry name" value="EGF_Ca-bd_CS"/>
</dbReference>
<dbReference type="PROSITE" id="PS01186">
    <property type="entry name" value="EGF_2"/>
    <property type="match status" value="3"/>
</dbReference>
<feature type="compositionally biased region" description="Low complexity" evidence="6">
    <location>
        <begin position="2957"/>
        <end position="2968"/>
    </location>
</feature>
<keyword evidence="2" id="KW-0732">Signal</keyword>
<proteinExistence type="predicted"/>
<feature type="region of interest" description="Disordered" evidence="6">
    <location>
        <begin position="2033"/>
        <end position="2056"/>
    </location>
</feature>
<feature type="region of interest" description="Disordered" evidence="6">
    <location>
        <begin position="4220"/>
        <end position="4253"/>
    </location>
</feature>
<feature type="compositionally biased region" description="Polar residues" evidence="6">
    <location>
        <begin position="3705"/>
        <end position="3715"/>
    </location>
</feature>
<feature type="compositionally biased region" description="Low complexity" evidence="6">
    <location>
        <begin position="2639"/>
        <end position="2661"/>
    </location>
</feature>
<feature type="region of interest" description="Disordered" evidence="6">
    <location>
        <begin position="5386"/>
        <end position="5429"/>
    </location>
</feature>
<reference evidence="8" key="1">
    <citation type="submission" date="2021-12" db="EMBL/GenBank/DDBJ databases">
        <authorList>
            <person name="King R."/>
        </authorList>
    </citation>
    <scope>NUCLEOTIDE SEQUENCE</scope>
</reference>
<feature type="domain" description="EGF-like" evidence="7">
    <location>
        <begin position="10"/>
        <end position="47"/>
    </location>
</feature>
<feature type="region of interest" description="Disordered" evidence="6">
    <location>
        <begin position="2073"/>
        <end position="2100"/>
    </location>
</feature>
<feature type="compositionally biased region" description="Polar residues" evidence="6">
    <location>
        <begin position="3679"/>
        <end position="3696"/>
    </location>
</feature>
<keyword evidence="3" id="KW-0677">Repeat</keyword>
<feature type="region of interest" description="Disordered" evidence="6">
    <location>
        <begin position="3249"/>
        <end position="3273"/>
    </location>
</feature>
<feature type="region of interest" description="Disordered" evidence="6">
    <location>
        <begin position="4554"/>
        <end position="4585"/>
    </location>
</feature>
<feature type="region of interest" description="Disordered" evidence="6">
    <location>
        <begin position="3597"/>
        <end position="3616"/>
    </location>
</feature>
<feature type="region of interest" description="Disordered" evidence="6">
    <location>
        <begin position="1201"/>
        <end position="1253"/>
    </location>
</feature>
<feature type="region of interest" description="Disordered" evidence="6">
    <location>
        <begin position="3825"/>
        <end position="3858"/>
    </location>
</feature>
<feature type="compositionally biased region" description="Polar residues" evidence="6">
    <location>
        <begin position="4220"/>
        <end position="4238"/>
    </location>
</feature>
<feature type="region of interest" description="Disordered" evidence="6">
    <location>
        <begin position="4734"/>
        <end position="4790"/>
    </location>
</feature>
<dbReference type="SUPFAM" id="SSF57184">
    <property type="entry name" value="Growth factor receptor domain"/>
    <property type="match status" value="1"/>
</dbReference>
<feature type="compositionally biased region" description="Low complexity" evidence="6">
    <location>
        <begin position="2033"/>
        <end position="2046"/>
    </location>
</feature>
<feature type="domain" description="EGF-like" evidence="7">
    <location>
        <begin position="52"/>
        <end position="91"/>
    </location>
</feature>
<feature type="compositionally biased region" description="Polar residues" evidence="6">
    <location>
        <begin position="1201"/>
        <end position="1218"/>
    </location>
</feature>
<feature type="region of interest" description="Disordered" evidence="6">
    <location>
        <begin position="1074"/>
        <end position="1110"/>
    </location>
</feature>
<comment type="caution">
    <text evidence="5">Lacks conserved residue(s) required for the propagation of feature annotation.</text>
</comment>
<feature type="region of interest" description="Disordered" evidence="6">
    <location>
        <begin position="1429"/>
        <end position="1456"/>
    </location>
</feature>
<feature type="region of interest" description="Disordered" evidence="6">
    <location>
        <begin position="1021"/>
        <end position="1043"/>
    </location>
</feature>
<keyword evidence="9" id="KW-1185">Reference proteome</keyword>
<feature type="compositionally biased region" description="Polar residues" evidence="6">
    <location>
        <begin position="4571"/>
        <end position="4585"/>
    </location>
</feature>
<feature type="compositionally biased region" description="Polar residues" evidence="6">
    <location>
        <begin position="5565"/>
        <end position="5582"/>
    </location>
</feature>